<proteinExistence type="inferred from homology"/>
<dbReference type="InterPro" id="IPR000462">
    <property type="entry name" value="CDP-OH_P_trans"/>
</dbReference>
<dbReference type="PANTHER" id="PTHR14269:SF62">
    <property type="entry name" value="CDP-DIACYLGLYCEROL--GLYCEROL-3-PHOSPHATE 3-PHOSPHATIDYLTRANSFERASE 1, CHLOROPLASTIC"/>
    <property type="match status" value="1"/>
</dbReference>
<evidence type="ECO:0000256" key="7">
    <source>
        <dbReference type="ARBA" id="ARBA00022679"/>
    </source>
</evidence>
<dbReference type="Gene3D" id="1.20.120.1760">
    <property type="match status" value="1"/>
</dbReference>
<dbReference type="GO" id="GO:0008444">
    <property type="term" value="F:CDP-diacylglycerol-glycerol-3-phosphate 3-phosphatidyltransferase activity"/>
    <property type="evidence" value="ECO:0007669"/>
    <property type="project" value="UniProtKB-UniRule"/>
</dbReference>
<organism evidence="18">
    <name type="scientific">uncultured Desulfovibrio sp</name>
    <dbReference type="NCBI Taxonomy" id="167968"/>
    <lineage>
        <taxon>Bacteria</taxon>
        <taxon>Pseudomonadati</taxon>
        <taxon>Thermodesulfobacteriota</taxon>
        <taxon>Desulfovibrionia</taxon>
        <taxon>Desulfovibrionales</taxon>
        <taxon>Desulfovibrionaceae</taxon>
        <taxon>Desulfovibrio</taxon>
        <taxon>environmental samples</taxon>
    </lineage>
</organism>
<evidence type="ECO:0000256" key="12">
    <source>
        <dbReference type="ARBA" id="ARBA00023209"/>
    </source>
</evidence>
<feature type="transmembrane region" description="Helical" evidence="17">
    <location>
        <begin position="87"/>
        <end position="111"/>
    </location>
</feature>
<evidence type="ECO:0000256" key="3">
    <source>
        <dbReference type="ARBA" id="ARBA00010441"/>
    </source>
</evidence>
<comment type="catalytic activity">
    <reaction evidence="14">
        <text>a CDP-1,2-diacyl-sn-glycerol + sn-glycerol 3-phosphate = a 1,2-diacyl-sn-glycero-3-phospho-(1'-sn-glycero-3'-phosphate) + CMP + H(+)</text>
        <dbReference type="Rhea" id="RHEA:12593"/>
        <dbReference type="ChEBI" id="CHEBI:15378"/>
        <dbReference type="ChEBI" id="CHEBI:57597"/>
        <dbReference type="ChEBI" id="CHEBI:58332"/>
        <dbReference type="ChEBI" id="CHEBI:60110"/>
        <dbReference type="ChEBI" id="CHEBI:60377"/>
        <dbReference type="EC" id="2.7.8.5"/>
    </reaction>
</comment>
<evidence type="ECO:0000256" key="16">
    <source>
        <dbReference type="RuleBase" id="RU003750"/>
    </source>
</evidence>
<comment type="subcellular location">
    <subcellularLocation>
        <location evidence="1">Membrane</location>
        <topology evidence="1">Multi-pass membrane protein</topology>
    </subcellularLocation>
</comment>
<keyword evidence="10" id="KW-0443">Lipid metabolism</keyword>
<evidence type="ECO:0000256" key="1">
    <source>
        <dbReference type="ARBA" id="ARBA00004141"/>
    </source>
</evidence>
<gene>
    <name evidence="18" type="primary">pgsA</name>
    <name evidence="18" type="ORF">KL86DES1_10240</name>
</gene>
<keyword evidence="12" id="KW-0594">Phospholipid biosynthesis</keyword>
<dbReference type="InterPro" id="IPR048254">
    <property type="entry name" value="CDP_ALCOHOL_P_TRANSF_CS"/>
</dbReference>
<evidence type="ECO:0000313" key="18">
    <source>
        <dbReference type="EMBL" id="SCM70185.1"/>
    </source>
</evidence>
<dbReference type="NCBIfam" id="TIGR00560">
    <property type="entry name" value="pgsA"/>
    <property type="match status" value="1"/>
</dbReference>
<dbReference type="EMBL" id="FMJC01000001">
    <property type="protein sequence ID" value="SCM70185.1"/>
    <property type="molecule type" value="Genomic_DNA"/>
</dbReference>
<name>A0A212KY04_9BACT</name>
<evidence type="ECO:0000256" key="11">
    <source>
        <dbReference type="ARBA" id="ARBA00023136"/>
    </source>
</evidence>
<keyword evidence="7 16" id="KW-0808">Transferase</keyword>
<dbReference type="AlphaFoldDB" id="A0A212KY04"/>
<comment type="pathway">
    <text evidence="2">Phospholipid metabolism; phosphatidylglycerol biosynthesis; phosphatidylglycerol from CDP-diacylglycerol: step 1/2.</text>
</comment>
<keyword evidence="6" id="KW-0444">Lipid biosynthesis</keyword>
<keyword evidence="9 17" id="KW-1133">Transmembrane helix</keyword>
<keyword evidence="11 17" id="KW-0472">Membrane</keyword>
<dbReference type="PIRSF" id="PIRSF000847">
    <property type="entry name" value="Phos_ph_gly_syn"/>
    <property type="match status" value="1"/>
</dbReference>
<feature type="transmembrane region" description="Helical" evidence="17">
    <location>
        <begin position="23"/>
        <end position="42"/>
    </location>
</feature>
<evidence type="ECO:0000256" key="5">
    <source>
        <dbReference type="ARBA" id="ARBA00014944"/>
    </source>
</evidence>
<dbReference type="GO" id="GO:0016020">
    <property type="term" value="C:membrane"/>
    <property type="evidence" value="ECO:0007669"/>
    <property type="project" value="UniProtKB-SubCell"/>
</dbReference>
<evidence type="ECO:0000256" key="14">
    <source>
        <dbReference type="ARBA" id="ARBA00048586"/>
    </source>
</evidence>
<evidence type="ECO:0000256" key="9">
    <source>
        <dbReference type="ARBA" id="ARBA00022989"/>
    </source>
</evidence>
<accession>A0A212KY04</accession>
<feature type="transmembrane region" description="Helical" evidence="17">
    <location>
        <begin position="168"/>
        <end position="186"/>
    </location>
</feature>
<keyword evidence="8 17" id="KW-0812">Transmembrane</keyword>
<dbReference type="InterPro" id="IPR050324">
    <property type="entry name" value="CDP-alcohol_PTase-I"/>
</dbReference>
<protein>
    <recommendedName>
        <fullName evidence="5 15">CDP-diacylglycerol--glycerol-3-phosphate 3-phosphatidyltransferase</fullName>
        <ecNumber evidence="4 15">2.7.8.5</ecNumber>
    </recommendedName>
</protein>
<sequence>MLFGQKISGSVKKNYMLNLANKITLLRILMTPLVVLLLYFEGPVTCKLAALAFIFASLTDWADGYVARRSNMVTSMGKFLDPLADKVLICSVLIMFVRLGWAPAWVVIIMVCRELVVTGLRTIAIDEGIVLAADKFGKAKTILQIFAIVPLILHYPLWGMDLSPIGEWLLYAALALALISGSNYCYDFYRRTQARKDSDKV</sequence>
<dbReference type="InterPro" id="IPR004570">
    <property type="entry name" value="Phosphatidylglycerol_P_synth"/>
</dbReference>
<evidence type="ECO:0000256" key="15">
    <source>
        <dbReference type="NCBIfam" id="TIGR00560"/>
    </source>
</evidence>
<reference evidence="18" key="1">
    <citation type="submission" date="2016-08" db="EMBL/GenBank/DDBJ databases">
        <authorList>
            <person name="Seilhamer J.J."/>
        </authorList>
    </citation>
    <scope>NUCLEOTIDE SEQUENCE</scope>
    <source>
        <strain evidence="18">86-1</strain>
    </source>
</reference>
<evidence type="ECO:0000256" key="13">
    <source>
        <dbReference type="ARBA" id="ARBA00023264"/>
    </source>
</evidence>
<dbReference type="PROSITE" id="PS00379">
    <property type="entry name" value="CDP_ALCOHOL_P_TRANSF"/>
    <property type="match status" value="1"/>
</dbReference>
<evidence type="ECO:0000256" key="2">
    <source>
        <dbReference type="ARBA" id="ARBA00005042"/>
    </source>
</evidence>
<dbReference type="GO" id="GO:0046474">
    <property type="term" value="P:glycerophospholipid biosynthetic process"/>
    <property type="evidence" value="ECO:0007669"/>
    <property type="project" value="TreeGrafter"/>
</dbReference>
<keyword evidence="13" id="KW-1208">Phospholipid metabolism</keyword>
<evidence type="ECO:0000256" key="8">
    <source>
        <dbReference type="ARBA" id="ARBA00022692"/>
    </source>
</evidence>
<dbReference type="Pfam" id="PF01066">
    <property type="entry name" value="CDP-OH_P_transf"/>
    <property type="match status" value="1"/>
</dbReference>
<evidence type="ECO:0000256" key="4">
    <source>
        <dbReference type="ARBA" id="ARBA00013170"/>
    </source>
</evidence>
<dbReference type="EC" id="2.7.8.5" evidence="4 15"/>
<dbReference type="PANTHER" id="PTHR14269">
    <property type="entry name" value="CDP-DIACYLGLYCEROL--GLYCEROL-3-PHOSPHATE 3-PHOSPHATIDYLTRANSFERASE-RELATED"/>
    <property type="match status" value="1"/>
</dbReference>
<dbReference type="InterPro" id="IPR043130">
    <property type="entry name" value="CDP-OH_PTrfase_TM_dom"/>
</dbReference>
<evidence type="ECO:0000256" key="10">
    <source>
        <dbReference type="ARBA" id="ARBA00023098"/>
    </source>
</evidence>
<comment type="similarity">
    <text evidence="3 16">Belongs to the CDP-alcohol phosphatidyltransferase class-I family.</text>
</comment>
<evidence type="ECO:0000256" key="17">
    <source>
        <dbReference type="SAM" id="Phobius"/>
    </source>
</evidence>
<evidence type="ECO:0000256" key="6">
    <source>
        <dbReference type="ARBA" id="ARBA00022516"/>
    </source>
</evidence>